<dbReference type="EMBL" id="MN740474">
    <property type="protein sequence ID" value="QHU28721.1"/>
    <property type="molecule type" value="Genomic_DNA"/>
</dbReference>
<proteinExistence type="predicted"/>
<name>A0A6C0LGA3_9ZZZZ</name>
<organism evidence="1">
    <name type="scientific">viral metagenome</name>
    <dbReference type="NCBI Taxonomy" id="1070528"/>
    <lineage>
        <taxon>unclassified sequences</taxon>
        <taxon>metagenomes</taxon>
        <taxon>organismal metagenomes</taxon>
    </lineage>
</organism>
<reference evidence="1" key="1">
    <citation type="journal article" date="2020" name="Nature">
        <title>Giant virus diversity and host interactions through global metagenomics.</title>
        <authorList>
            <person name="Schulz F."/>
            <person name="Roux S."/>
            <person name="Paez-Espino D."/>
            <person name="Jungbluth S."/>
            <person name="Walsh D.A."/>
            <person name="Denef V.J."/>
            <person name="McMahon K.D."/>
            <person name="Konstantinidis K.T."/>
            <person name="Eloe-Fadrosh E.A."/>
            <person name="Kyrpides N.C."/>
            <person name="Woyke T."/>
        </authorList>
    </citation>
    <scope>NUCLEOTIDE SEQUENCE</scope>
    <source>
        <strain evidence="1">GVMAG-M-3300027791-30</strain>
    </source>
</reference>
<accession>A0A6C0LGA3</accession>
<evidence type="ECO:0000313" key="1">
    <source>
        <dbReference type="EMBL" id="QHU28721.1"/>
    </source>
</evidence>
<protein>
    <submittedName>
        <fullName evidence="1">Uncharacterized protein</fullName>
    </submittedName>
</protein>
<dbReference type="AlphaFoldDB" id="A0A6C0LGA3"/>
<sequence>MHYNLNKYFDSNFYCNKYNDIKNSIHKNNPLYHFQNIGYKEKREPCDFQIIDWTSYIIDNNLTNDIYNAKMHFINEGIFNDNTIIKYNNLDEAIKNFDYEYYKNNNNLKHLNKDKLLEHYINNRLKENKKINENRNLINYKYDSNNDLYSFNVESYKKYNKDLNNLSDDDLINHFINFGKNEKRIFCEPIKEFDYEYYIKNNPDIKLNDVNFLDIYVYTWKHYLYHGYFEGRTYNKNHKNTYKINNVPINNSVPINKKTLVIYVYYNRPGEYKNETNLSFFINQTIKKRDYVKDNIEFLFIINNNYTEVNIPVQKNIHVLKNKNCFDFEAYLTGIRYIENKYSNKIQSLYNYVMFMNCSCTGPFYINNNFWLKPFIDKLNNYTVCCTSILTLINNNSYISGPQIPGYCFLMKSEYINLLIKPNNIFKNNKLFSTTVIGHKKNKHDCIISGEHCISTVLLNNNLNIAGICNENLDYRQKKNNNKLLFSADRHPVFNYSLYKSIFIKNHWRIDNSSRDCHPVMWSQTKKDLENLNNMNFINYQNNSLDISLLSINNTGLVIFNKSSWSSKNEFCRIFADSEEFIVFPKSNCSKTINYYYNEKIIKRYVIEGIKALLYLNYKIIFHTRIKNPFNFKIPQSIEIVDNFSISNIYDSNNLGSDLLFPCSDFNTFKEELEHNKFDKSIIKIEDYMNNKDKYANNKYINFLTIYW</sequence>